<dbReference type="CDD" id="cd01310">
    <property type="entry name" value="TatD_DNAse"/>
    <property type="match status" value="1"/>
</dbReference>
<proteinExistence type="inferred from homology"/>
<keyword evidence="2 4" id="KW-0479">Metal-binding</keyword>
<dbReference type="SUPFAM" id="SSF51556">
    <property type="entry name" value="Metallo-dependent hydrolases"/>
    <property type="match status" value="1"/>
</dbReference>
<dbReference type="InterPro" id="IPR032466">
    <property type="entry name" value="Metal_Hydrolase"/>
</dbReference>
<feature type="binding site" evidence="4">
    <location>
        <position position="8"/>
    </location>
    <ligand>
        <name>a divalent metal cation</name>
        <dbReference type="ChEBI" id="CHEBI:60240"/>
        <label>1</label>
    </ligand>
</feature>
<accession>A0A1K9ZLX0</accession>
<organism evidence="5 6">
    <name type="scientific">Moritella viscosa</name>
    <dbReference type="NCBI Taxonomy" id="80854"/>
    <lineage>
        <taxon>Bacteria</taxon>
        <taxon>Pseudomonadati</taxon>
        <taxon>Pseudomonadota</taxon>
        <taxon>Gammaproteobacteria</taxon>
        <taxon>Alteromonadales</taxon>
        <taxon>Moritellaceae</taxon>
        <taxon>Moritella</taxon>
    </lineage>
</organism>
<gene>
    <name evidence="5" type="ORF">NVI5450_2140</name>
</gene>
<evidence type="ECO:0000256" key="3">
    <source>
        <dbReference type="ARBA" id="ARBA00022801"/>
    </source>
</evidence>
<comment type="similarity">
    <text evidence="1">Belongs to the metallo-dependent hydrolases superfamily. TatD-type hydrolase family.</text>
</comment>
<feature type="binding site" evidence="4">
    <location>
        <position position="204"/>
    </location>
    <ligand>
        <name>a divalent metal cation</name>
        <dbReference type="ChEBI" id="CHEBI:60240"/>
        <label>1</label>
    </ligand>
</feature>
<dbReference type="EMBL" id="FPLD01000059">
    <property type="protein sequence ID" value="SGY99024.1"/>
    <property type="molecule type" value="Genomic_DNA"/>
</dbReference>
<dbReference type="Pfam" id="PF01026">
    <property type="entry name" value="TatD_DNase"/>
    <property type="match status" value="1"/>
</dbReference>
<evidence type="ECO:0000313" key="5">
    <source>
        <dbReference type="EMBL" id="SGY99024.1"/>
    </source>
</evidence>
<dbReference type="InterPro" id="IPR001130">
    <property type="entry name" value="TatD-like"/>
</dbReference>
<dbReference type="AlphaFoldDB" id="A0A1K9ZLX0"/>
<feature type="binding site" evidence="4">
    <location>
        <position position="154"/>
    </location>
    <ligand>
        <name>a divalent metal cation</name>
        <dbReference type="ChEBI" id="CHEBI:60240"/>
        <label>2</label>
    </ligand>
</feature>
<dbReference type="InterPro" id="IPR018228">
    <property type="entry name" value="DNase_TatD-rel_CS"/>
</dbReference>
<reference evidence="5 6" key="1">
    <citation type="submission" date="2016-11" db="EMBL/GenBank/DDBJ databases">
        <authorList>
            <person name="Jaros S."/>
            <person name="Januszkiewicz K."/>
            <person name="Wedrychowicz H."/>
        </authorList>
    </citation>
    <scope>NUCLEOTIDE SEQUENCE [LARGE SCALE GENOMIC DNA]</scope>
    <source>
        <strain evidence="5">NVI 5450</strain>
    </source>
</reference>
<dbReference type="PANTHER" id="PTHR46124:SF3">
    <property type="entry name" value="HYDROLASE"/>
    <property type="match status" value="1"/>
</dbReference>
<dbReference type="PROSITE" id="PS01137">
    <property type="entry name" value="TATD_1"/>
    <property type="match status" value="1"/>
</dbReference>
<dbReference type="GO" id="GO:0016788">
    <property type="term" value="F:hydrolase activity, acting on ester bonds"/>
    <property type="evidence" value="ECO:0007669"/>
    <property type="project" value="InterPro"/>
</dbReference>
<evidence type="ECO:0000313" key="6">
    <source>
        <dbReference type="Proteomes" id="UP000183794"/>
    </source>
</evidence>
<sequence length="255" mass="28481">MIELIDSHCHLDFVDFNTDLIAVLNRARNKGVKRFLVPGIGVQNWQAVLALANQHDGVYPALGIHPYFLADFDNSHLQLLDEYLAAEKGIVAVGEFGLDKAVNFPFEQQLQICKQQLLLAKHYDLPVILHCRKAHNELIQLLQQVRLPRGGVLHGFSGSSQLGMQYIKLGFKLGIGGVITYPRAVKTRQAVSELPLTSLLLETDSPDMPILGYQGLRNEPANIAKVLKILTKLRKEPEELIAKANYSSFTELFMS</sequence>
<feature type="binding site" evidence="4">
    <location>
        <position position="10"/>
    </location>
    <ligand>
        <name>a divalent metal cation</name>
        <dbReference type="ChEBI" id="CHEBI:60240"/>
        <label>1</label>
    </ligand>
</feature>
<dbReference type="PROSITE" id="PS01091">
    <property type="entry name" value="TATD_3"/>
    <property type="match status" value="1"/>
</dbReference>
<dbReference type="Proteomes" id="UP000183794">
    <property type="component" value="Unassembled WGS sequence"/>
</dbReference>
<dbReference type="RefSeq" id="WP_075518221.1">
    <property type="nucleotide sequence ID" value="NZ_FPLD01000059.1"/>
</dbReference>
<evidence type="ECO:0000256" key="2">
    <source>
        <dbReference type="ARBA" id="ARBA00022723"/>
    </source>
</evidence>
<dbReference type="PIRSF" id="PIRSF005902">
    <property type="entry name" value="DNase_TatD"/>
    <property type="match status" value="1"/>
</dbReference>
<feature type="binding site" evidence="4">
    <location>
        <position position="130"/>
    </location>
    <ligand>
        <name>a divalent metal cation</name>
        <dbReference type="ChEBI" id="CHEBI:60240"/>
        <label>2</label>
    </ligand>
</feature>
<dbReference type="GO" id="GO:0046872">
    <property type="term" value="F:metal ion binding"/>
    <property type="evidence" value="ECO:0007669"/>
    <property type="project" value="UniProtKB-KW"/>
</dbReference>
<evidence type="ECO:0000256" key="4">
    <source>
        <dbReference type="PIRSR" id="PIRSR005902-1"/>
    </source>
</evidence>
<dbReference type="OrthoDB" id="9810005at2"/>
<feature type="binding site" evidence="4">
    <location>
        <position position="95"/>
    </location>
    <ligand>
        <name>a divalent metal cation</name>
        <dbReference type="ChEBI" id="CHEBI:60240"/>
        <label>1</label>
    </ligand>
</feature>
<protein>
    <submittedName>
        <fullName evidence="5">Putative hydrolase</fullName>
    </submittedName>
</protein>
<dbReference type="FunFam" id="3.20.20.140:FF:000005">
    <property type="entry name" value="TatD family hydrolase"/>
    <property type="match status" value="1"/>
</dbReference>
<evidence type="ECO:0000256" key="1">
    <source>
        <dbReference type="ARBA" id="ARBA00009275"/>
    </source>
</evidence>
<name>A0A1K9ZLX0_9GAMM</name>
<dbReference type="Gene3D" id="3.20.20.140">
    <property type="entry name" value="Metal-dependent hydrolases"/>
    <property type="match status" value="1"/>
</dbReference>
<keyword evidence="3 5" id="KW-0378">Hydrolase</keyword>
<dbReference type="PANTHER" id="PTHR46124">
    <property type="entry name" value="D-AMINOACYL-TRNA DEACYLASE"/>
    <property type="match status" value="1"/>
</dbReference>
<dbReference type="GO" id="GO:0005829">
    <property type="term" value="C:cytosol"/>
    <property type="evidence" value="ECO:0007669"/>
    <property type="project" value="TreeGrafter"/>
</dbReference>